<dbReference type="EMBL" id="JBHRZI010000030">
    <property type="protein sequence ID" value="MFC3896579.1"/>
    <property type="molecule type" value="Genomic_DNA"/>
</dbReference>
<evidence type="ECO:0000259" key="8">
    <source>
        <dbReference type="Pfam" id="PF02687"/>
    </source>
</evidence>
<evidence type="ECO:0000256" key="1">
    <source>
        <dbReference type="ARBA" id="ARBA00004651"/>
    </source>
</evidence>
<dbReference type="RefSeq" id="WP_382378111.1">
    <property type="nucleotide sequence ID" value="NZ_JBHRZI010000030.1"/>
</dbReference>
<sequence length="800" mass="82680">MSTSLRLGVAEFRARPGRALLPGVALVVGVACLLAALVLSDALTRSVDEGAPLTPSTVGHVVDVKRQPYDENTVEANRPKLDDALLAKLSAVGRAVPVQQAHADLLDANGRAGEHRAEVEVQQPDLVRWPLAEGKAPAADGEVAVDKMTAYERGLKPGDRIKLAAADGRPIEVTVSGVMKKGGMDSRPILVAGPDLARKLDPQPDTLAVWVIGGSRDAVASAAGASYVVWDPAPDADKVGDDLKFILLPFSVLALATAVFVAAATFRAVYAQRQRQTALLRCIGAQRGPLVRRSLFEAFVTGALAGVGGALLGGPMAWVLARTFDVTGISALFGAVQLSPELLPSLGYVVLGVVVAALLSVMAAVRPAINAARVSPLAALRDAENEVPPRSVRRLRLVFGLLFTGGAAMLALLAVAAKGTAGAPLAVTFSAIAAVTGLFWILGPVTVPFIARLFGKIGGTRWTQWKLAGAEVRRMPQRSASVALPLLLASSMVTFFLVVLGSAQEMTYTFANEERPDATVVDAGERPLPVIPAQDGVAASVVLHKAENGAGVDPDEFKAWMKAQNVAGAEQLVAGTAVVPEHWSDRSFVENDGKQYKVVGTVPGTLTGYTTILGGLTTGTAEKVLVALKPGVDPAKFRAGLQAALPNNPTVIVRTDADERANADRYMHLGTVLMMVLLGLSVAVAVTGIGTALTISVQERRKELALRRALGVTQGGLQGGVIAEAVMLALVGVIGGGVLGFGYAEIAILATGLDLSLPGATVVLPLVIGALAVVVLAVVAAFGPSRGASRIRPAAGLASG</sequence>
<feature type="transmembrane region" description="Helical" evidence="7">
    <location>
        <begin position="672"/>
        <end position="695"/>
    </location>
</feature>
<evidence type="ECO:0000256" key="7">
    <source>
        <dbReference type="SAM" id="Phobius"/>
    </source>
</evidence>
<feature type="transmembrane region" description="Helical" evidence="7">
    <location>
        <begin position="20"/>
        <end position="39"/>
    </location>
</feature>
<proteinExistence type="inferred from homology"/>
<comment type="subcellular location">
    <subcellularLocation>
        <location evidence="1">Cell membrane</location>
        <topology evidence="1">Multi-pass membrane protein</topology>
    </subcellularLocation>
</comment>
<feature type="transmembrane region" description="Helical" evidence="7">
    <location>
        <begin position="762"/>
        <end position="782"/>
    </location>
</feature>
<organism evidence="9 10">
    <name type="scientific">Lentzea rhizosphaerae</name>
    <dbReference type="NCBI Taxonomy" id="2041025"/>
    <lineage>
        <taxon>Bacteria</taxon>
        <taxon>Bacillati</taxon>
        <taxon>Actinomycetota</taxon>
        <taxon>Actinomycetes</taxon>
        <taxon>Pseudonocardiales</taxon>
        <taxon>Pseudonocardiaceae</taxon>
        <taxon>Lentzea</taxon>
    </lineage>
</organism>
<reference evidence="10" key="1">
    <citation type="journal article" date="2019" name="Int. J. Syst. Evol. Microbiol.">
        <title>The Global Catalogue of Microorganisms (GCM) 10K type strain sequencing project: providing services to taxonomists for standard genome sequencing and annotation.</title>
        <authorList>
            <consortium name="The Broad Institute Genomics Platform"/>
            <consortium name="The Broad Institute Genome Sequencing Center for Infectious Disease"/>
            <person name="Wu L."/>
            <person name="Ma J."/>
        </authorList>
    </citation>
    <scope>NUCLEOTIDE SEQUENCE [LARGE SCALE GENOMIC DNA]</scope>
    <source>
        <strain evidence="10">CGMCC 4.7405</strain>
    </source>
</reference>
<evidence type="ECO:0000256" key="4">
    <source>
        <dbReference type="ARBA" id="ARBA00022989"/>
    </source>
</evidence>
<keyword evidence="2" id="KW-1003">Cell membrane</keyword>
<feature type="domain" description="ABC3 transporter permease C-terminal" evidence="8">
    <location>
        <begin position="676"/>
        <end position="792"/>
    </location>
</feature>
<name>A0ABV8C3U3_9PSEU</name>
<keyword evidence="3 7" id="KW-0812">Transmembrane</keyword>
<feature type="transmembrane region" description="Helical" evidence="7">
    <location>
        <begin position="397"/>
        <end position="417"/>
    </location>
</feature>
<feature type="transmembrane region" description="Helical" evidence="7">
    <location>
        <begin position="482"/>
        <end position="503"/>
    </location>
</feature>
<comment type="similarity">
    <text evidence="6">Belongs to the ABC-4 integral membrane protein family.</text>
</comment>
<feature type="transmembrane region" description="Helical" evidence="7">
    <location>
        <begin position="346"/>
        <end position="365"/>
    </location>
</feature>
<dbReference type="InterPro" id="IPR050250">
    <property type="entry name" value="Macrolide_Exporter_MacB"/>
</dbReference>
<feature type="transmembrane region" description="Helical" evidence="7">
    <location>
        <begin position="429"/>
        <end position="451"/>
    </location>
</feature>
<feature type="transmembrane region" description="Helical" evidence="7">
    <location>
        <begin position="716"/>
        <end position="742"/>
    </location>
</feature>
<dbReference type="PROSITE" id="PS51257">
    <property type="entry name" value="PROKAR_LIPOPROTEIN"/>
    <property type="match status" value="1"/>
</dbReference>
<dbReference type="Proteomes" id="UP001595690">
    <property type="component" value="Unassembled WGS sequence"/>
</dbReference>
<evidence type="ECO:0000313" key="9">
    <source>
        <dbReference type="EMBL" id="MFC3896579.1"/>
    </source>
</evidence>
<keyword evidence="5 7" id="KW-0472">Membrane</keyword>
<keyword evidence="4 7" id="KW-1133">Transmembrane helix</keyword>
<evidence type="ECO:0000256" key="6">
    <source>
        <dbReference type="ARBA" id="ARBA00038076"/>
    </source>
</evidence>
<evidence type="ECO:0000256" key="5">
    <source>
        <dbReference type="ARBA" id="ARBA00023136"/>
    </source>
</evidence>
<feature type="domain" description="ABC3 transporter permease C-terminal" evidence="8">
    <location>
        <begin position="250"/>
        <end position="370"/>
    </location>
</feature>
<evidence type="ECO:0000256" key="3">
    <source>
        <dbReference type="ARBA" id="ARBA00022692"/>
    </source>
</evidence>
<feature type="transmembrane region" description="Helical" evidence="7">
    <location>
        <begin position="295"/>
        <end position="318"/>
    </location>
</feature>
<evidence type="ECO:0000256" key="2">
    <source>
        <dbReference type="ARBA" id="ARBA00022475"/>
    </source>
</evidence>
<protein>
    <submittedName>
        <fullName evidence="9">FtsX-like permease family protein</fullName>
    </submittedName>
</protein>
<keyword evidence="10" id="KW-1185">Reference proteome</keyword>
<gene>
    <name evidence="9" type="ORF">ACFOWZ_34320</name>
</gene>
<dbReference type="Pfam" id="PF02687">
    <property type="entry name" value="FtsX"/>
    <property type="match status" value="2"/>
</dbReference>
<comment type="caution">
    <text evidence="9">The sequence shown here is derived from an EMBL/GenBank/DDBJ whole genome shotgun (WGS) entry which is preliminary data.</text>
</comment>
<feature type="transmembrane region" description="Helical" evidence="7">
    <location>
        <begin position="250"/>
        <end position="270"/>
    </location>
</feature>
<dbReference type="PANTHER" id="PTHR30572">
    <property type="entry name" value="MEMBRANE COMPONENT OF TRANSPORTER-RELATED"/>
    <property type="match status" value="1"/>
</dbReference>
<evidence type="ECO:0000313" key="10">
    <source>
        <dbReference type="Proteomes" id="UP001595690"/>
    </source>
</evidence>
<accession>A0ABV8C3U3</accession>
<dbReference type="PANTHER" id="PTHR30572:SF4">
    <property type="entry name" value="ABC TRANSPORTER PERMEASE YTRF"/>
    <property type="match status" value="1"/>
</dbReference>
<feature type="transmembrane region" description="Helical" evidence="7">
    <location>
        <begin position="207"/>
        <end position="230"/>
    </location>
</feature>
<dbReference type="InterPro" id="IPR003838">
    <property type="entry name" value="ABC3_permease_C"/>
</dbReference>